<dbReference type="KEGG" id="pcg:AXG94_18540"/>
<dbReference type="FunFam" id="1.10.10.10:FF:000001">
    <property type="entry name" value="LysR family transcriptional regulator"/>
    <property type="match status" value="1"/>
</dbReference>
<dbReference type="Pfam" id="PF00126">
    <property type="entry name" value="HTH_1"/>
    <property type="match status" value="1"/>
</dbReference>
<accession>A0A8B6USV0</accession>
<reference evidence="6" key="1">
    <citation type="book" date="2019" name="MICROBIAL BIOTECHNOLOGY" publisher="Unknown Publisher">
        <title>Optimization of recombineering for directed mutagenesis of bacteria Pseudomonas corrugata 3'.</title>
        <authorList>
            <person name="Buinitskaja S.V."/>
            <person name="Pilipenok N."/>
            <person name="Valentovich L.N."/>
        </authorList>
    </citation>
    <scope>NUCLEOTIDE SEQUENCE</scope>
    <source>
        <strain evidence="6">3prime</strain>
    </source>
</reference>
<dbReference type="PROSITE" id="PS50931">
    <property type="entry name" value="HTH_LYSR"/>
    <property type="match status" value="1"/>
</dbReference>
<dbReference type="SUPFAM" id="SSF53850">
    <property type="entry name" value="Periplasmic binding protein-like II"/>
    <property type="match status" value="1"/>
</dbReference>
<dbReference type="InterPro" id="IPR005119">
    <property type="entry name" value="LysR_subst-bd"/>
</dbReference>
<keyword evidence="2" id="KW-0805">Transcription regulation</keyword>
<evidence type="ECO:0000256" key="2">
    <source>
        <dbReference type="ARBA" id="ARBA00023015"/>
    </source>
</evidence>
<dbReference type="PANTHER" id="PTHR30537">
    <property type="entry name" value="HTH-TYPE TRANSCRIPTIONAL REGULATOR"/>
    <property type="match status" value="1"/>
</dbReference>
<dbReference type="Gene3D" id="1.10.10.10">
    <property type="entry name" value="Winged helix-like DNA-binding domain superfamily/Winged helix DNA-binding domain"/>
    <property type="match status" value="1"/>
</dbReference>
<reference evidence="6" key="2">
    <citation type="submission" date="2021-03" db="EMBL/GenBank/DDBJ databases">
        <authorList>
            <person name="Valentovich L.N."/>
            <person name="Akhremchuk A.E."/>
            <person name="Miamin V.E."/>
        </authorList>
    </citation>
    <scope>NUCLEOTIDE SEQUENCE</scope>
    <source>
        <strain evidence="6">3prime</strain>
    </source>
</reference>
<name>A0A8B6USV0_9PSED</name>
<gene>
    <name evidence="6" type="ORF">C4C32_03430</name>
</gene>
<dbReference type="CDD" id="cd08422">
    <property type="entry name" value="PBP2_CrgA_like"/>
    <property type="match status" value="1"/>
</dbReference>
<proteinExistence type="inferred from homology"/>
<dbReference type="InterPro" id="IPR000847">
    <property type="entry name" value="LysR_HTH_N"/>
</dbReference>
<dbReference type="InterPro" id="IPR036388">
    <property type="entry name" value="WH-like_DNA-bd_sf"/>
</dbReference>
<dbReference type="GO" id="GO:0006351">
    <property type="term" value="P:DNA-templated transcription"/>
    <property type="evidence" value="ECO:0007669"/>
    <property type="project" value="TreeGrafter"/>
</dbReference>
<evidence type="ECO:0000313" key="6">
    <source>
        <dbReference type="EMBL" id="QTH14977.1"/>
    </source>
</evidence>
<evidence type="ECO:0000313" key="7">
    <source>
        <dbReference type="Proteomes" id="UP000663914"/>
    </source>
</evidence>
<keyword evidence="4" id="KW-0804">Transcription</keyword>
<evidence type="ECO:0000259" key="5">
    <source>
        <dbReference type="PROSITE" id="PS50931"/>
    </source>
</evidence>
<evidence type="ECO:0000256" key="3">
    <source>
        <dbReference type="ARBA" id="ARBA00023125"/>
    </source>
</evidence>
<evidence type="ECO:0000256" key="4">
    <source>
        <dbReference type="ARBA" id="ARBA00023163"/>
    </source>
</evidence>
<dbReference type="Gene3D" id="3.40.190.290">
    <property type="match status" value="1"/>
</dbReference>
<dbReference type="EMBL" id="CP072011">
    <property type="protein sequence ID" value="QTH14977.1"/>
    <property type="molecule type" value="Genomic_DNA"/>
</dbReference>
<comment type="similarity">
    <text evidence="1">Belongs to the LysR transcriptional regulatory family.</text>
</comment>
<organism evidence="6 7">
    <name type="scientific">Pseudomonas corrugata</name>
    <dbReference type="NCBI Taxonomy" id="47879"/>
    <lineage>
        <taxon>Bacteria</taxon>
        <taxon>Pseudomonadati</taxon>
        <taxon>Pseudomonadota</taxon>
        <taxon>Gammaproteobacteria</taxon>
        <taxon>Pseudomonadales</taxon>
        <taxon>Pseudomonadaceae</taxon>
        <taxon>Pseudomonas</taxon>
    </lineage>
</organism>
<dbReference type="PANTHER" id="PTHR30537:SF21">
    <property type="entry name" value="HTH-TYPE TRANSCRIPTIONAL REGULATOR SINR-RELATED"/>
    <property type="match status" value="1"/>
</dbReference>
<dbReference type="Pfam" id="PF03466">
    <property type="entry name" value="LysR_substrate"/>
    <property type="match status" value="1"/>
</dbReference>
<evidence type="ECO:0000256" key="1">
    <source>
        <dbReference type="ARBA" id="ARBA00009437"/>
    </source>
</evidence>
<dbReference type="GeneID" id="55646394"/>
<dbReference type="RefSeq" id="WP_024779078.1">
    <property type="nucleotide sequence ID" value="NZ_CP014262.1"/>
</dbReference>
<dbReference type="GO" id="GO:0043565">
    <property type="term" value="F:sequence-specific DNA binding"/>
    <property type="evidence" value="ECO:0007669"/>
    <property type="project" value="TreeGrafter"/>
</dbReference>
<dbReference type="GO" id="GO:0003700">
    <property type="term" value="F:DNA-binding transcription factor activity"/>
    <property type="evidence" value="ECO:0007669"/>
    <property type="project" value="InterPro"/>
</dbReference>
<feature type="domain" description="HTH lysR-type" evidence="5">
    <location>
        <begin position="2"/>
        <end position="59"/>
    </location>
</feature>
<dbReference type="FunFam" id="3.40.190.290:FF:000001">
    <property type="entry name" value="Transcriptional regulator, LysR family"/>
    <property type="match status" value="1"/>
</dbReference>
<keyword evidence="3" id="KW-0238">DNA-binding</keyword>
<dbReference type="InterPro" id="IPR036390">
    <property type="entry name" value="WH_DNA-bd_sf"/>
</dbReference>
<dbReference type="Proteomes" id="UP000663914">
    <property type="component" value="Chromosome"/>
</dbReference>
<sequence length="309" mass="34397">MLRFDDLQLFVRAADLGSLSAAARGMDLSAAVASAALKRIEQHLGARLLARSTRSLRLTAEGESFLEYARAALGSLDEGRRLLTRGQDQVSGVLQLSAPSDLGRNLLLPWLDEFQREHPRLTVRLLLGDRIADLFKQPVDIALRYGDPEDSSLVALPVAAHNRRVLCASPDYLARHGEPLQLEQLAQHNCLLYMLGTRIHDRWYFHDGKREVSLTVSGDRFSDDADVVRRWAVAGAGIAYKSWMDVSTDVLAGRLKILLPHLHCERAPLNLLCAHRAQLSKPVKLLREMLQARCNELTAQFPLSTTVGQ</sequence>
<dbReference type="InterPro" id="IPR058163">
    <property type="entry name" value="LysR-type_TF_proteobact-type"/>
</dbReference>
<protein>
    <submittedName>
        <fullName evidence="6">LysR family transcriptional regulator</fullName>
    </submittedName>
</protein>
<dbReference type="SUPFAM" id="SSF46785">
    <property type="entry name" value="Winged helix' DNA-binding domain"/>
    <property type="match status" value="1"/>
</dbReference>
<dbReference type="AlphaFoldDB" id="A0A8B6USV0"/>